<keyword evidence="3" id="KW-1185">Reference proteome</keyword>
<evidence type="ECO:0000313" key="2">
    <source>
        <dbReference type="EMBL" id="GFR07237.1"/>
    </source>
</evidence>
<comment type="caution">
    <text evidence="2">The sequence shown here is derived from an EMBL/GenBank/DDBJ whole genome shotgun (WGS) entry which is preliminary data.</text>
</comment>
<dbReference type="Gene3D" id="1.25.40.420">
    <property type="match status" value="1"/>
</dbReference>
<name>A0A8X6LG75_TRICU</name>
<accession>A0A8X6LG75</accession>
<dbReference type="PANTHER" id="PTHR24413">
    <property type="entry name" value="SPECKLE-TYPE POZ PROTEIN"/>
    <property type="match status" value="1"/>
</dbReference>
<dbReference type="EMBL" id="BMAO01016247">
    <property type="protein sequence ID" value="GFR07237.1"/>
    <property type="molecule type" value="Genomic_DNA"/>
</dbReference>
<dbReference type="Proteomes" id="UP000887116">
    <property type="component" value="Unassembled WGS sequence"/>
</dbReference>
<feature type="domain" description="BTB" evidence="1">
    <location>
        <begin position="152"/>
        <end position="218"/>
    </location>
</feature>
<dbReference type="PROSITE" id="PS50097">
    <property type="entry name" value="BTB"/>
    <property type="match status" value="1"/>
</dbReference>
<evidence type="ECO:0000313" key="3">
    <source>
        <dbReference type="Proteomes" id="UP000887116"/>
    </source>
</evidence>
<protein>
    <submittedName>
        <fullName evidence="2">Tdpoz5</fullName>
    </submittedName>
</protein>
<sequence>MSKIDVKWPMDGKQEDFARSCKFSKYMLNQEWLMICWFSKSNSKVPEHIEIRRKYKSKRCSVSGEFQYSDHDIKWKRDFSLYFGPGCESKNVEIPYHVLKESCKLAGYVVISEEPENPALEVNDEKDLLIKSLYKLSNDLAFLLEPNNTAFADILVKCGSVIFHAHKNILSVRWPFFLDVFPSKLTETQKNEVITDIDAHVFEIMLKYTYTGKIENLSVSLAGDVLFASDKYRLEGLKSACCEYIKINISMENVLETLMLGDLHYPDLKVFAMEFICQYCDEFPFLEKTEQWQTLQKEKPSLALEVYTSIVNTKKK</sequence>
<dbReference type="Gene3D" id="3.30.710.10">
    <property type="entry name" value="Potassium Channel Kv1.1, Chain A"/>
    <property type="match status" value="1"/>
</dbReference>
<dbReference type="SUPFAM" id="SSF54695">
    <property type="entry name" value="POZ domain"/>
    <property type="match status" value="1"/>
</dbReference>
<dbReference type="InterPro" id="IPR011333">
    <property type="entry name" value="SKP1/BTB/POZ_sf"/>
</dbReference>
<evidence type="ECO:0000259" key="1">
    <source>
        <dbReference type="PROSITE" id="PS50097"/>
    </source>
</evidence>
<dbReference type="InterPro" id="IPR000210">
    <property type="entry name" value="BTB/POZ_dom"/>
</dbReference>
<organism evidence="2 3">
    <name type="scientific">Trichonephila clavata</name>
    <name type="common">Joro spider</name>
    <name type="synonym">Nephila clavata</name>
    <dbReference type="NCBI Taxonomy" id="2740835"/>
    <lineage>
        <taxon>Eukaryota</taxon>
        <taxon>Metazoa</taxon>
        <taxon>Ecdysozoa</taxon>
        <taxon>Arthropoda</taxon>
        <taxon>Chelicerata</taxon>
        <taxon>Arachnida</taxon>
        <taxon>Araneae</taxon>
        <taxon>Araneomorphae</taxon>
        <taxon>Entelegynae</taxon>
        <taxon>Araneoidea</taxon>
        <taxon>Nephilidae</taxon>
        <taxon>Trichonephila</taxon>
    </lineage>
</organism>
<reference evidence="2" key="1">
    <citation type="submission" date="2020-07" db="EMBL/GenBank/DDBJ databases">
        <title>Multicomponent nature underlies the extraordinary mechanical properties of spider dragline silk.</title>
        <authorList>
            <person name="Kono N."/>
            <person name="Nakamura H."/>
            <person name="Mori M."/>
            <person name="Yoshida Y."/>
            <person name="Ohtoshi R."/>
            <person name="Malay A.D."/>
            <person name="Moran D.A.P."/>
            <person name="Tomita M."/>
            <person name="Numata K."/>
            <person name="Arakawa K."/>
        </authorList>
    </citation>
    <scope>NUCLEOTIDE SEQUENCE</scope>
</reference>
<gene>
    <name evidence="2" type="primary">NCL1_48012</name>
    <name evidence="2" type="ORF">TNCT_366481</name>
</gene>
<dbReference type="Pfam" id="PF00651">
    <property type="entry name" value="BTB"/>
    <property type="match status" value="1"/>
</dbReference>
<proteinExistence type="predicted"/>
<dbReference type="AlphaFoldDB" id="A0A8X6LG75"/>
<dbReference type="SMART" id="SM00225">
    <property type="entry name" value="BTB"/>
    <property type="match status" value="1"/>
</dbReference>
<dbReference type="OrthoDB" id="6437200at2759"/>